<reference evidence="1" key="3">
    <citation type="submission" date="2022-06" db="UniProtKB">
        <authorList>
            <consortium name="EnsemblPlants"/>
        </authorList>
    </citation>
    <scope>IDENTIFICATION</scope>
</reference>
<proteinExistence type="predicted"/>
<accession>A0A8R7VD92</accession>
<protein>
    <submittedName>
        <fullName evidence="1">Uncharacterized protein</fullName>
    </submittedName>
</protein>
<keyword evidence="2" id="KW-1185">Reference proteome</keyword>
<reference evidence="2" key="1">
    <citation type="journal article" date="2013" name="Nature">
        <title>Draft genome of the wheat A-genome progenitor Triticum urartu.</title>
        <authorList>
            <person name="Ling H.Q."/>
            <person name="Zhao S."/>
            <person name="Liu D."/>
            <person name="Wang J."/>
            <person name="Sun H."/>
            <person name="Zhang C."/>
            <person name="Fan H."/>
            <person name="Li D."/>
            <person name="Dong L."/>
            <person name="Tao Y."/>
            <person name="Gao C."/>
            <person name="Wu H."/>
            <person name="Li Y."/>
            <person name="Cui Y."/>
            <person name="Guo X."/>
            <person name="Zheng S."/>
            <person name="Wang B."/>
            <person name="Yu K."/>
            <person name="Liang Q."/>
            <person name="Yang W."/>
            <person name="Lou X."/>
            <person name="Chen J."/>
            <person name="Feng M."/>
            <person name="Jian J."/>
            <person name="Zhang X."/>
            <person name="Luo G."/>
            <person name="Jiang Y."/>
            <person name="Liu J."/>
            <person name="Wang Z."/>
            <person name="Sha Y."/>
            <person name="Zhang B."/>
            <person name="Wu H."/>
            <person name="Tang D."/>
            <person name="Shen Q."/>
            <person name="Xue P."/>
            <person name="Zou S."/>
            <person name="Wang X."/>
            <person name="Liu X."/>
            <person name="Wang F."/>
            <person name="Yang Y."/>
            <person name="An X."/>
            <person name="Dong Z."/>
            <person name="Zhang K."/>
            <person name="Zhang X."/>
            <person name="Luo M.C."/>
            <person name="Dvorak J."/>
            <person name="Tong Y."/>
            <person name="Wang J."/>
            <person name="Yang H."/>
            <person name="Li Z."/>
            <person name="Wang D."/>
            <person name="Zhang A."/>
            <person name="Wang J."/>
        </authorList>
    </citation>
    <scope>NUCLEOTIDE SEQUENCE</scope>
    <source>
        <strain evidence="2">cv. G1812</strain>
    </source>
</reference>
<dbReference type="AlphaFoldDB" id="A0A8R7VD92"/>
<evidence type="ECO:0000313" key="1">
    <source>
        <dbReference type="EnsemblPlants" id="TuG1812G0700005402.01.T01.cds338708"/>
    </source>
</evidence>
<dbReference type="EnsemblPlants" id="TuG1812G0700005402.01.T01">
    <property type="protein sequence ID" value="TuG1812G0700005402.01.T01.cds338708"/>
    <property type="gene ID" value="TuG1812G0700005402.01"/>
</dbReference>
<organism evidence="1 2">
    <name type="scientific">Triticum urartu</name>
    <name type="common">Red wild einkorn</name>
    <name type="synonym">Crithodium urartu</name>
    <dbReference type="NCBI Taxonomy" id="4572"/>
    <lineage>
        <taxon>Eukaryota</taxon>
        <taxon>Viridiplantae</taxon>
        <taxon>Streptophyta</taxon>
        <taxon>Embryophyta</taxon>
        <taxon>Tracheophyta</taxon>
        <taxon>Spermatophyta</taxon>
        <taxon>Magnoliopsida</taxon>
        <taxon>Liliopsida</taxon>
        <taxon>Poales</taxon>
        <taxon>Poaceae</taxon>
        <taxon>BOP clade</taxon>
        <taxon>Pooideae</taxon>
        <taxon>Triticodae</taxon>
        <taxon>Triticeae</taxon>
        <taxon>Triticinae</taxon>
        <taxon>Triticum</taxon>
    </lineage>
</organism>
<evidence type="ECO:0000313" key="2">
    <source>
        <dbReference type="Proteomes" id="UP000015106"/>
    </source>
</evidence>
<dbReference type="Gramene" id="TuG1812G0700005402.01.T01">
    <property type="protein sequence ID" value="TuG1812G0700005402.01.T01.cds338708"/>
    <property type="gene ID" value="TuG1812G0700005402.01"/>
</dbReference>
<name>A0A8R7VD92_TRIUA</name>
<reference evidence="1" key="2">
    <citation type="submission" date="2018-03" db="EMBL/GenBank/DDBJ databases">
        <title>The Triticum urartu genome reveals the dynamic nature of wheat genome evolution.</title>
        <authorList>
            <person name="Ling H."/>
            <person name="Ma B."/>
            <person name="Shi X."/>
            <person name="Liu H."/>
            <person name="Dong L."/>
            <person name="Sun H."/>
            <person name="Cao Y."/>
            <person name="Gao Q."/>
            <person name="Zheng S."/>
            <person name="Li Y."/>
            <person name="Yu Y."/>
            <person name="Du H."/>
            <person name="Qi M."/>
            <person name="Li Y."/>
            <person name="Yu H."/>
            <person name="Cui Y."/>
            <person name="Wang N."/>
            <person name="Chen C."/>
            <person name="Wu H."/>
            <person name="Zhao Y."/>
            <person name="Zhang J."/>
            <person name="Li Y."/>
            <person name="Zhou W."/>
            <person name="Zhang B."/>
            <person name="Hu W."/>
            <person name="Eijk M."/>
            <person name="Tang J."/>
            <person name="Witsenboer H."/>
            <person name="Zhao S."/>
            <person name="Li Z."/>
            <person name="Zhang A."/>
            <person name="Wang D."/>
            <person name="Liang C."/>
        </authorList>
    </citation>
    <scope>NUCLEOTIDE SEQUENCE [LARGE SCALE GENOMIC DNA]</scope>
    <source>
        <strain evidence="1">cv. G1812</strain>
    </source>
</reference>
<sequence>FNLLRPSLLWTASCYMATQDEDHQLTVHCTGCRLDHKTRNKSSLN</sequence>
<dbReference type="Proteomes" id="UP000015106">
    <property type="component" value="Chromosome 7"/>
</dbReference>